<evidence type="ECO:0000313" key="8">
    <source>
        <dbReference type="EMBL" id="RKD89974.1"/>
    </source>
</evidence>
<feature type="transmembrane region" description="Helical" evidence="6">
    <location>
        <begin position="583"/>
        <end position="607"/>
    </location>
</feature>
<keyword evidence="3 6" id="KW-0812">Transmembrane</keyword>
<feature type="transmembrane region" description="Helical" evidence="6">
    <location>
        <begin position="540"/>
        <end position="563"/>
    </location>
</feature>
<evidence type="ECO:0000256" key="5">
    <source>
        <dbReference type="ARBA" id="ARBA00023136"/>
    </source>
</evidence>
<dbReference type="PANTHER" id="PTHR43738:SF2">
    <property type="entry name" value="ABC TRANSPORTER PERMEASE"/>
    <property type="match status" value="1"/>
</dbReference>
<feature type="transmembrane region" description="Helical" evidence="6">
    <location>
        <begin position="665"/>
        <end position="685"/>
    </location>
</feature>
<feature type="transmembrane region" description="Helical" evidence="6">
    <location>
        <begin position="633"/>
        <end position="653"/>
    </location>
</feature>
<feature type="transmembrane region" description="Helical" evidence="6">
    <location>
        <begin position="710"/>
        <end position="728"/>
    </location>
</feature>
<feature type="transmembrane region" description="Helical" evidence="6">
    <location>
        <begin position="1007"/>
        <end position="1031"/>
    </location>
</feature>
<keyword evidence="4 6" id="KW-1133">Transmembrane helix</keyword>
<evidence type="ECO:0000256" key="6">
    <source>
        <dbReference type="SAM" id="Phobius"/>
    </source>
</evidence>
<name>A0A419W3G4_9BACT</name>
<feature type="transmembrane region" description="Helical" evidence="6">
    <location>
        <begin position="21"/>
        <end position="39"/>
    </location>
</feature>
<dbReference type="RefSeq" id="WP_120271416.1">
    <property type="nucleotide sequence ID" value="NZ_RAPN01000001.1"/>
</dbReference>
<keyword evidence="9" id="KW-1185">Reference proteome</keyword>
<dbReference type="OrthoDB" id="1108902at2"/>
<keyword evidence="5 6" id="KW-0472">Membrane</keyword>
<reference evidence="8 9" key="1">
    <citation type="submission" date="2018-09" db="EMBL/GenBank/DDBJ databases">
        <title>Genomic Encyclopedia of Archaeal and Bacterial Type Strains, Phase II (KMG-II): from individual species to whole genera.</title>
        <authorList>
            <person name="Goeker M."/>
        </authorList>
    </citation>
    <scope>NUCLEOTIDE SEQUENCE [LARGE SCALE GENOMIC DNA]</scope>
    <source>
        <strain evidence="8 9">DSM 27148</strain>
    </source>
</reference>
<evidence type="ECO:0000256" key="4">
    <source>
        <dbReference type="ARBA" id="ARBA00022989"/>
    </source>
</evidence>
<gene>
    <name evidence="8" type="ORF">BC643_0308</name>
</gene>
<comment type="subcellular location">
    <subcellularLocation>
        <location evidence="1">Cell membrane</location>
        <topology evidence="1">Multi-pass membrane protein</topology>
    </subcellularLocation>
</comment>
<dbReference type="Pfam" id="PF02687">
    <property type="entry name" value="FtsX"/>
    <property type="match status" value="1"/>
</dbReference>
<proteinExistence type="predicted"/>
<evidence type="ECO:0000256" key="2">
    <source>
        <dbReference type="ARBA" id="ARBA00022475"/>
    </source>
</evidence>
<feature type="transmembrane region" description="Helical" evidence="6">
    <location>
        <begin position="485"/>
        <end position="508"/>
    </location>
</feature>
<evidence type="ECO:0000259" key="7">
    <source>
        <dbReference type="Pfam" id="PF02687"/>
    </source>
</evidence>
<evidence type="ECO:0000256" key="3">
    <source>
        <dbReference type="ARBA" id="ARBA00022692"/>
    </source>
</evidence>
<feature type="transmembrane region" description="Helical" evidence="6">
    <location>
        <begin position="1037"/>
        <end position="1058"/>
    </location>
</feature>
<dbReference type="InterPro" id="IPR051125">
    <property type="entry name" value="ABC-4/HrtB_transporter"/>
</dbReference>
<dbReference type="InterPro" id="IPR003838">
    <property type="entry name" value="ABC3_permease_C"/>
</dbReference>
<accession>A0A419W3G4</accession>
<comment type="caution">
    <text evidence="8">The sequence shown here is derived from an EMBL/GenBank/DDBJ whole genome shotgun (WGS) entry which is preliminary data.</text>
</comment>
<feature type="domain" description="ABC3 transporter permease C-terminal" evidence="7">
    <location>
        <begin position="492"/>
        <end position="614"/>
    </location>
</feature>
<sequence>MSIFRYVFNSLIRFWKLNLTILVGVALSTAILLGALMVGDTVSWNLKKISLQRLGYTQWTVSGGERLFRSSLVTEMDSLNCSPALFTRGMAVVGGGQARANHIQVWGIDSGFNRIAGTTDVYTLSNNEAVLNEQLANILGIKVGEELMLRVNRLSEYPANTPFVSADENTVAFRVIVKAIVFAEQCGNFNLQPIQSAPGNVFVSLDWLNRQMKLRGKANLILGSNAVINEQEFEDLLSKHWTLDDMNLQLFEDSANKTVGLRSERVFLDQEPVKKILSSDSLTYPVLTYFVNQFEHEGQITPYSFVSGIPSNQLEISENEMLVNDWLAEDLNVKKGDSIELHYFEVGPLRQLIEKQTSLRVAGIVPLSGKWADQQLMPQIPGLSDAGHCSDWETGVPVDLSLIRPKDENYWNTWKGTPKAFVRLETAQKLWGNSYGEATAVYFGNKSAEQVEKEILSSVSPADLGFQINPVREDGLKAASQGVDFGGLFIGLSFFVLFAALLLAWLMFKLYLNFRTSEIGTLHAIGFRASLIRRLFFDEALAIVVPGIALGIPLGILYNSLILDAINSIWRDIVRTSVVEPHLSLQSILVSITSILLICMGSVWFILRRVAKQSVVGSQREQVAIVSLKKRNLWIGLGLNILAFALMLAQGIGKEIQPEIFFTTGFLLLPGLLFLADFFLLRLVLKEANGLSFGHFSKTLTFGDRRRNNLTISFLSIGIFLVLSTGLFRQDLTSNADKASSGTGGYPYFAETSFPVLFDLNTKEGRFELGLEEVQTHFVQFQSLDGTDASCLNLNRVHRPRVLGFDPAEFNERNAFTFASTSEELDGSHPWLTLKHKLKNGAIPAIADASVIQWSLGKAVGDTLVYQNESGQSITLQLVGGLANSVFQGNILIGDSLFRANFPSVSGSSVFLIDAPADEEADLKSAFRNYGMDLSTTTDRLLLFYQIENTYLNIFLMLGALGLLIGTIGLAIVIFRSLMEQRSTFALLEAVGFTRQKIRNTSLKGHLFLVFQALLIGFIPSLFAGLPAILSGNYGNLIFWSLLVFGSVLFSAWFWTFIGHRLAMRGKASEALRNE</sequence>
<dbReference type="GO" id="GO:0005886">
    <property type="term" value="C:plasma membrane"/>
    <property type="evidence" value="ECO:0007669"/>
    <property type="project" value="UniProtKB-SubCell"/>
</dbReference>
<keyword evidence="2" id="KW-1003">Cell membrane</keyword>
<dbReference type="PANTHER" id="PTHR43738">
    <property type="entry name" value="ABC TRANSPORTER, MEMBRANE PROTEIN"/>
    <property type="match status" value="1"/>
</dbReference>
<dbReference type="EMBL" id="RAPN01000001">
    <property type="protein sequence ID" value="RKD89974.1"/>
    <property type="molecule type" value="Genomic_DNA"/>
</dbReference>
<protein>
    <submittedName>
        <fullName evidence="8">FtsX-like permease family protein</fullName>
    </submittedName>
</protein>
<organism evidence="8 9">
    <name type="scientific">Mangrovibacterium diazotrophicum</name>
    <dbReference type="NCBI Taxonomy" id="1261403"/>
    <lineage>
        <taxon>Bacteria</taxon>
        <taxon>Pseudomonadati</taxon>
        <taxon>Bacteroidota</taxon>
        <taxon>Bacteroidia</taxon>
        <taxon>Marinilabiliales</taxon>
        <taxon>Prolixibacteraceae</taxon>
        <taxon>Mangrovibacterium</taxon>
    </lineage>
</organism>
<dbReference type="AlphaFoldDB" id="A0A419W3G4"/>
<dbReference type="Proteomes" id="UP000283387">
    <property type="component" value="Unassembled WGS sequence"/>
</dbReference>
<feature type="transmembrane region" description="Helical" evidence="6">
    <location>
        <begin position="951"/>
        <end position="975"/>
    </location>
</feature>
<evidence type="ECO:0000313" key="9">
    <source>
        <dbReference type="Proteomes" id="UP000283387"/>
    </source>
</evidence>
<evidence type="ECO:0000256" key="1">
    <source>
        <dbReference type="ARBA" id="ARBA00004651"/>
    </source>
</evidence>